<dbReference type="GO" id="GO:0004174">
    <property type="term" value="F:electron-transferring-flavoprotein dehydrogenase activity"/>
    <property type="evidence" value="ECO:0007669"/>
    <property type="project" value="TreeGrafter"/>
</dbReference>
<gene>
    <name evidence="6" type="ORF">WOLCODRAFT_136918</name>
</gene>
<dbReference type="PRINTS" id="PR00469">
    <property type="entry name" value="PNDRDTASEII"/>
</dbReference>
<evidence type="ECO:0000256" key="2">
    <source>
        <dbReference type="ARBA" id="ARBA00022630"/>
    </source>
</evidence>
<dbReference type="OMA" id="WRSKYEK"/>
<dbReference type="AlphaFoldDB" id="A0A2H3JP04"/>
<evidence type="ECO:0000313" key="6">
    <source>
        <dbReference type="EMBL" id="PCH40529.1"/>
    </source>
</evidence>
<dbReference type="OrthoDB" id="202203at2759"/>
<comment type="similarity">
    <text evidence="1">Belongs to the FAD-dependent oxidoreductase family.</text>
</comment>
<name>A0A2H3JP04_WOLCO</name>
<dbReference type="Pfam" id="PF07992">
    <property type="entry name" value="Pyr_redox_2"/>
    <property type="match status" value="1"/>
</dbReference>
<dbReference type="PANTHER" id="PTHR43735:SF3">
    <property type="entry name" value="FERROPTOSIS SUPPRESSOR PROTEIN 1"/>
    <property type="match status" value="1"/>
</dbReference>
<keyword evidence="3" id="KW-0274">FAD</keyword>
<keyword evidence="7" id="KW-1185">Reference proteome</keyword>
<evidence type="ECO:0000256" key="1">
    <source>
        <dbReference type="ARBA" id="ARBA00006442"/>
    </source>
</evidence>
<dbReference type="InterPro" id="IPR036188">
    <property type="entry name" value="FAD/NAD-bd_sf"/>
</dbReference>
<evidence type="ECO:0000259" key="5">
    <source>
        <dbReference type="Pfam" id="PF07992"/>
    </source>
</evidence>
<dbReference type="PRINTS" id="PR00368">
    <property type="entry name" value="FADPNR"/>
</dbReference>
<accession>A0A2H3JP04</accession>
<protein>
    <submittedName>
        <fullName evidence="6">FAD/NAD(P)-binding domain-containing protein</fullName>
    </submittedName>
</protein>
<evidence type="ECO:0000313" key="7">
    <source>
        <dbReference type="Proteomes" id="UP000218811"/>
    </source>
</evidence>
<dbReference type="SUPFAM" id="SSF51905">
    <property type="entry name" value="FAD/NAD(P)-binding domain"/>
    <property type="match status" value="1"/>
</dbReference>
<dbReference type="PANTHER" id="PTHR43735">
    <property type="entry name" value="APOPTOSIS-INDUCING FACTOR 1"/>
    <property type="match status" value="1"/>
</dbReference>
<proteinExistence type="inferred from homology"/>
<dbReference type="Proteomes" id="UP000218811">
    <property type="component" value="Unassembled WGS sequence"/>
</dbReference>
<dbReference type="GO" id="GO:0005737">
    <property type="term" value="C:cytoplasm"/>
    <property type="evidence" value="ECO:0007669"/>
    <property type="project" value="TreeGrafter"/>
</dbReference>
<evidence type="ECO:0000256" key="3">
    <source>
        <dbReference type="ARBA" id="ARBA00022827"/>
    </source>
</evidence>
<dbReference type="STRING" id="742152.A0A2H3JP04"/>
<dbReference type="InterPro" id="IPR023753">
    <property type="entry name" value="FAD/NAD-binding_dom"/>
</dbReference>
<evidence type="ECO:0000256" key="4">
    <source>
        <dbReference type="ARBA" id="ARBA00023002"/>
    </source>
</evidence>
<organism evidence="6 7">
    <name type="scientific">Wolfiporia cocos (strain MD-104)</name>
    <name type="common">Brown rot fungus</name>
    <dbReference type="NCBI Taxonomy" id="742152"/>
    <lineage>
        <taxon>Eukaryota</taxon>
        <taxon>Fungi</taxon>
        <taxon>Dikarya</taxon>
        <taxon>Basidiomycota</taxon>
        <taxon>Agaricomycotina</taxon>
        <taxon>Agaricomycetes</taxon>
        <taxon>Polyporales</taxon>
        <taxon>Phaeolaceae</taxon>
        <taxon>Wolfiporia</taxon>
    </lineage>
</organism>
<dbReference type="EMBL" id="KB468053">
    <property type="protein sequence ID" value="PCH40529.1"/>
    <property type="molecule type" value="Genomic_DNA"/>
</dbReference>
<keyword evidence="2" id="KW-0285">Flavoprotein</keyword>
<dbReference type="Gene3D" id="3.50.50.100">
    <property type="match status" value="1"/>
</dbReference>
<feature type="domain" description="FAD/NAD(P)-binding" evidence="5">
    <location>
        <begin position="10"/>
        <end position="295"/>
    </location>
</feature>
<keyword evidence="4" id="KW-0560">Oxidoreductase</keyword>
<dbReference type="GO" id="GO:0050660">
    <property type="term" value="F:flavin adenine dinucleotide binding"/>
    <property type="evidence" value="ECO:0007669"/>
    <property type="project" value="TreeGrafter"/>
</dbReference>
<reference evidence="6 7" key="1">
    <citation type="journal article" date="2012" name="Science">
        <title>The Paleozoic origin of enzymatic lignin decomposition reconstructed from 31 fungal genomes.</title>
        <authorList>
            <person name="Floudas D."/>
            <person name="Binder M."/>
            <person name="Riley R."/>
            <person name="Barry K."/>
            <person name="Blanchette R.A."/>
            <person name="Henrissat B."/>
            <person name="Martinez A.T."/>
            <person name="Otillar R."/>
            <person name="Spatafora J.W."/>
            <person name="Yadav J.S."/>
            <person name="Aerts A."/>
            <person name="Benoit I."/>
            <person name="Boyd A."/>
            <person name="Carlson A."/>
            <person name="Copeland A."/>
            <person name="Coutinho P.M."/>
            <person name="de Vries R.P."/>
            <person name="Ferreira P."/>
            <person name="Findley K."/>
            <person name="Foster B."/>
            <person name="Gaskell J."/>
            <person name="Glotzer D."/>
            <person name="Gorecki P."/>
            <person name="Heitman J."/>
            <person name="Hesse C."/>
            <person name="Hori C."/>
            <person name="Igarashi K."/>
            <person name="Jurgens J.A."/>
            <person name="Kallen N."/>
            <person name="Kersten P."/>
            <person name="Kohler A."/>
            <person name="Kuees U."/>
            <person name="Kumar T.K.A."/>
            <person name="Kuo A."/>
            <person name="LaButti K."/>
            <person name="Larrondo L.F."/>
            <person name="Lindquist E."/>
            <person name="Ling A."/>
            <person name="Lombard V."/>
            <person name="Lucas S."/>
            <person name="Lundell T."/>
            <person name="Martin R."/>
            <person name="McLaughlin D.J."/>
            <person name="Morgenstern I."/>
            <person name="Morin E."/>
            <person name="Murat C."/>
            <person name="Nagy L.G."/>
            <person name="Nolan M."/>
            <person name="Ohm R.A."/>
            <person name="Patyshakuliyeva A."/>
            <person name="Rokas A."/>
            <person name="Ruiz-Duenas F.J."/>
            <person name="Sabat G."/>
            <person name="Salamov A."/>
            <person name="Samejima M."/>
            <person name="Schmutz J."/>
            <person name="Slot J.C."/>
            <person name="St John F."/>
            <person name="Stenlid J."/>
            <person name="Sun H."/>
            <person name="Sun S."/>
            <person name="Syed K."/>
            <person name="Tsang A."/>
            <person name="Wiebenga A."/>
            <person name="Young D."/>
            <person name="Pisabarro A."/>
            <person name="Eastwood D.C."/>
            <person name="Martin F."/>
            <person name="Cullen D."/>
            <person name="Grigoriev I.V."/>
            <person name="Hibbett D.S."/>
        </authorList>
    </citation>
    <scope>NUCLEOTIDE SEQUENCE [LARGE SCALE GENOMIC DNA]</scope>
    <source>
        <strain evidence="6 7">MD-104</strain>
    </source>
</reference>
<sequence>MSKKTDDKQNVVVVGGGFVGSLLARALSAKLDPARYTLILINERPYMIQLIAGARMIVSDTDRLEDTALIPYDKLFVNGNGQFYQGRVEQIDEAGSAVVLKNGERISYAALILATGSTWSGPLDFPEAGADVQAHIREWRDKVERAKDIFIVGGGAVGIEYAGEIRDIFPDKKITIIHSSDMLLNSTYPDKYRRDIARRCRAIGVKLVFGEYVDQFPAPGTVGLTTRRGTSYRSADLVIPAFGARPNTRFIASLGADALAESGCVKVHPTLEVQGHPGVFALGDIIEWHEQKQAAKGGAHVPIVVENVLSFLARRPLAKQYKGSIEMILIPLGKSGGSAYLDILWGITLGAWFARMVKGKDLFVPKSRKDRGL</sequence>